<name>A0AAW1R4F2_9CHLO</name>
<reference evidence="1 2" key="1">
    <citation type="journal article" date="2024" name="Nat. Commun.">
        <title>Phylogenomics reveals the evolutionary origins of lichenization in chlorophyte algae.</title>
        <authorList>
            <person name="Puginier C."/>
            <person name="Libourel C."/>
            <person name="Otte J."/>
            <person name="Skaloud P."/>
            <person name="Haon M."/>
            <person name="Grisel S."/>
            <person name="Petersen M."/>
            <person name="Berrin J.G."/>
            <person name="Delaux P.M."/>
            <person name="Dal Grande F."/>
            <person name="Keller J."/>
        </authorList>
    </citation>
    <scope>NUCLEOTIDE SEQUENCE [LARGE SCALE GENOMIC DNA]</scope>
    <source>
        <strain evidence="1 2">SAG 2043</strain>
    </source>
</reference>
<dbReference type="EMBL" id="JALJOR010000001">
    <property type="protein sequence ID" value="KAK9828507.1"/>
    <property type="molecule type" value="Genomic_DNA"/>
</dbReference>
<gene>
    <name evidence="1" type="ORF">WJX72_000452</name>
</gene>
<proteinExistence type="predicted"/>
<comment type="caution">
    <text evidence="1">The sequence shown here is derived from an EMBL/GenBank/DDBJ whole genome shotgun (WGS) entry which is preliminary data.</text>
</comment>
<dbReference type="Proteomes" id="UP001489004">
    <property type="component" value="Unassembled WGS sequence"/>
</dbReference>
<evidence type="ECO:0000313" key="2">
    <source>
        <dbReference type="Proteomes" id="UP001489004"/>
    </source>
</evidence>
<sequence>MEDNDDCYEDMIIVCKDGRDDFVRVLQIADRVGVRAVVDHCLKALVESSATNRKLSREARLQIGDKFHCEGLLNGVEVHTTHAANHLASEKGLGVTGLRHLLEQCSTAWAKTENEVKRLRDMRQPL</sequence>
<keyword evidence="2" id="KW-1185">Reference proteome</keyword>
<organism evidence="1 2">
    <name type="scientific">[Myrmecia] bisecta</name>
    <dbReference type="NCBI Taxonomy" id="41462"/>
    <lineage>
        <taxon>Eukaryota</taxon>
        <taxon>Viridiplantae</taxon>
        <taxon>Chlorophyta</taxon>
        <taxon>core chlorophytes</taxon>
        <taxon>Trebouxiophyceae</taxon>
        <taxon>Trebouxiales</taxon>
        <taxon>Trebouxiaceae</taxon>
        <taxon>Myrmecia</taxon>
    </lineage>
</organism>
<accession>A0AAW1R4F2</accession>
<evidence type="ECO:0000313" key="1">
    <source>
        <dbReference type="EMBL" id="KAK9828507.1"/>
    </source>
</evidence>
<protein>
    <submittedName>
        <fullName evidence="1">Uncharacterized protein</fullName>
    </submittedName>
</protein>
<dbReference type="AlphaFoldDB" id="A0AAW1R4F2"/>